<gene>
    <name evidence="2" type="ORF">MNBD_GAMMA12-2859</name>
</gene>
<evidence type="ECO:0000256" key="1">
    <source>
        <dbReference type="SAM" id="Phobius"/>
    </source>
</evidence>
<keyword evidence="1" id="KW-0472">Membrane</keyword>
<accession>A0A3B0YHM4</accession>
<keyword evidence="1" id="KW-1133">Transmembrane helix</keyword>
<dbReference type="AlphaFoldDB" id="A0A3B0YHM4"/>
<proteinExistence type="predicted"/>
<name>A0A3B0YHM4_9ZZZZ</name>
<feature type="transmembrane region" description="Helical" evidence="1">
    <location>
        <begin position="73"/>
        <end position="96"/>
    </location>
</feature>
<evidence type="ECO:0000313" key="2">
    <source>
        <dbReference type="EMBL" id="VAW80418.1"/>
    </source>
</evidence>
<keyword evidence="1" id="KW-0812">Transmembrane</keyword>
<dbReference type="EMBL" id="UOFL01000197">
    <property type="protein sequence ID" value="VAW80418.1"/>
    <property type="molecule type" value="Genomic_DNA"/>
</dbReference>
<protein>
    <submittedName>
        <fullName evidence="2">Uncharacterized protein</fullName>
    </submittedName>
</protein>
<sequence>MFRLFALILVYCLSANVFSHNIIPTKSSLDCNMSQQCIQTAISDIVPIITLKRQVLGGSLSSRVNFTVIKKPIHAQLIPTSIAILLLAIGLALIFFDDHLKKSKKRKK</sequence>
<organism evidence="2">
    <name type="scientific">hydrothermal vent metagenome</name>
    <dbReference type="NCBI Taxonomy" id="652676"/>
    <lineage>
        <taxon>unclassified sequences</taxon>
        <taxon>metagenomes</taxon>
        <taxon>ecological metagenomes</taxon>
    </lineage>
</organism>
<reference evidence="2" key="1">
    <citation type="submission" date="2018-06" db="EMBL/GenBank/DDBJ databases">
        <authorList>
            <person name="Zhirakovskaya E."/>
        </authorList>
    </citation>
    <scope>NUCLEOTIDE SEQUENCE</scope>
</reference>